<protein>
    <submittedName>
        <fullName evidence="1">Uncharacterized protein</fullName>
    </submittedName>
</protein>
<comment type="caution">
    <text evidence="1">The sequence shown here is derived from an EMBL/GenBank/DDBJ whole genome shotgun (WGS) entry which is preliminary data.</text>
</comment>
<dbReference type="EMBL" id="BGPR01012357">
    <property type="protein sequence ID" value="GBN55694.1"/>
    <property type="molecule type" value="Genomic_DNA"/>
</dbReference>
<keyword evidence="2" id="KW-1185">Reference proteome</keyword>
<dbReference type="Proteomes" id="UP000499080">
    <property type="component" value="Unassembled WGS sequence"/>
</dbReference>
<evidence type="ECO:0000313" key="1">
    <source>
        <dbReference type="EMBL" id="GBN55694.1"/>
    </source>
</evidence>
<gene>
    <name evidence="1" type="ORF">AVEN_265078_1</name>
</gene>
<dbReference type="AlphaFoldDB" id="A0A4Y2PWX8"/>
<sequence length="86" mass="10377">MQQRFLSLRLLEKNFEPAQKSPSTVKLQDSKAESPTHCWAKFLERRLKYSHKYRDHRNIQTHITQINLIKKLGNLLFGDYWRAKHL</sequence>
<accession>A0A4Y2PWX8</accession>
<reference evidence="1 2" key="1">
    <citation type="journal article" date="2019" name="Sci. Rep.">
        <title>Orb-weaving spider Araneus ventricosus genome elucidates the spidroin gene catalogue.</title>
        <authorList>
            <person name="Kono N."/>
            <person name="Nakamura H."/>
            <person name="Ohtoshi R."/>
            <person name="Moran D.A.P."/>
            <person name="Shinohara A."/>
            <person name="Yoshida Y."/>
            <person name="Fujiwara M."/>
            <person name="Mori M."/>
            <person name="Tomita M."/>
            <person name="Arakawa K."/>
        </authorList>
    </citation>
    <scope>NUCLEOTIDE SEQUENCE [LARGE SCALE GENOMIC DNA]</scope>
</reference>
<proteinExistence type="predicted"/>
<evidence type="ECO:0000313" key="2">
    <source>
        <dbReference type="Proteomes" id="UP000499080"/>
    </source>
</evidence>
<name>A0A4Y2PWX8_ARAVE</name>
<organism evidence="1 2">
    <name type="scientific">Araneus ventricosus</name>
    <name type="common">Orbweaver spider</name>
    <name type="synonym">Epeira ventricosa</name>
    <dbReference type="NCBI Taxonomy" id="182803"/>
    <lineage>
        <taxon>Eukaryota</taxon>
        <taxon>Metazoa</taxon>
        <taxon>Ecdysozoa</taxon>
        <taxon>Arthropoda</taxon>
        <taxon>Chelicerata</taxon>
        <taxon>Arachnida</taxon>
        <taxon>Araneae</taxon>
        <taxon>Araneomorphae</taxon>
        <taxon>Entelegynae</taxon>
        <taxon>Araneoidea</taxon>
        <taxon>Araneidae</taxon>
        <taxon>Araneus</taxon>
    </lineage>
</organism>